<dbReference type="AlphaFoldDB" id="A0A388KQL6"/>
<feature type="compositionally biased region" description="Basic and acidic residues" evidence="2">
    <location>
        <begin position="95"/>
        <end position="107"/>
    </location>
</feature>
<gene>
    <name evidence="3" type="ORF">CBR_g11155</name>
</gene>
<feature type="coiled-coil region" evidence="1">
    <location>
        <begin position="354"/>
        <end position="394"/>
    </location>
</feature>
<dbReference type="Gramene" id="GBG72223">
    <property type="protein sequence ID" value="GBG72223"/>
    <property type="gene ID" value="CBR_g11155"/>
</dbReference>
<keyword evidence="4" id="KW-1185">Reference proteome</keyword>
<feature type="compositionally biased region" description="Basic and acidic residues" evidence="2">
    <location>
        <begin position="271"/>
        <end position="282"/>
    </location>
</feature>
<feature type="region of interest" description="Disordered" evidence="2">
    <location>
        <begin position="1"/>
        <end position="46"/>
    </location>
</feature>
<keyword evidence="1" id="KW-0175">Coiled coil</keyword>
<comment type="caution">
    <text evidence="3">The sequence shown here is derived from an EMBL/GenBank/DDBJ whole genome shotgun (WGS) entry which is preliminary data.</text>
</comment>
<reference evidence="3 4" key="1">
    <citation type="journal article" date="2018" name="Cell">
        <title>The Chara Genome: Secondary Complexity and Implications for Plant Terrestrialization.</title>
        <authorList>
            <person name="Nishiyama T."/>
            <person name="Sakayama H."/>
            <person name="Vries J.D."/>
            <person name="Buschmann H."/>
            <person name="Saint-Marcoux D."/>
            <person name="Ullrich K.K."/>
            <person name="Haas F.B."/>
            <person name="Vanderstraeten L."/>
            <person name="Becker D."/>
            <person name="Lang D."/>
            <person name="Vosolsobe S."/>
            <person name="Rombauts S."/>
            <person name="Wilhelmsson P.K.I."/>
            <person name="Janitza P."/>
            <person name="Kern R."/>
            <person name="Heyl A."/>
            <person name="Rumpler F."/>
            <person name="Villalobos L.I.A.C."/>
            <person name="Clay J.M."/>
            <person name="Skokan R."/>
            <person name="Toyoda A."/>
            <person name="Suzuki Y."/>
            <person name="Kagoshima H."/>
            <person name="Schijlen E."/>
            <person name="Tajeshwar N."/>
            <person name="Catarino B."/>
            <person name="Hetherington A.J."/>
            <person name="Saltykova A."/>
            <person name="Bonnot C."/>
            <person name="Breuninger H."/>
            <person name="Symeonidi A."/>
            <person name="Radhakrishnan G.V."/>
            <person name="Van Nieuwerburgh F."/>
            <person name="Deforce D."/>
            <person name="Chang C."/>
            <person name="Karol K.G."/>
            <person name="Hedrich R."/>
            <person name="Ulvskov P."/>
            <person name="Glockner G."/>
            <person name="Delwiche C.F."/>
            <person name="Petrasek J."/>
            <person name="Van de Peer Y."/>
            <person name="Friml J."/>
            <person name="Beilby M."/>
            <person name="Dolan L."/>
            <person name="Kohara Y."/>
            <person name="Sugano S."/>
            <person name="Fujiyama A."/>
            <person name="Delaux P.-M."/>
            <person name="Quint M."/>
            <person name="TheiBen G."/>
            <person name="Hagemann M."/>
            <person name="Harholt J."/>
            <person name="Dunand C."/>
            <person name="Zachgo S."/>
            <person name="Langdale J."/>
            <person name="Maumus F."/>
            <person name="Straeten D.V.D."/>
            <person name="Gould S.B."/>
            <person name="Rensing S.A."/>
        </authorList>
    </citation>
    <scope>NUCLEOTIDE SEQUENCE [LARGE SCALE GENOMIC DNA]</scope>
    <source>
        <strain evidence="3 4">S276</strain>
    </source>
</reference>
<evidence type="ECO:0000256" key="2">
    <source>
        <dbReference type="SAM" id="MobiDB-lite"/>
    </source>
</evidence>
<dbReference type="EMBL" id="BFEA01000160">
    <property type="protein sequence ID" value="GBG72223.1"/>
    <property type="molecule type" value="Genomic_DNA"/>
</dbReference>
<protein>
    <recommendedName>
        <fullName evidence="5">Myb-like domain-containing protein</fullName>
    </recommendedName>
</protein>
<dbReference type="PANTHER" id="PTHR33492:SF11">
    <property type="entry name" value="OS04G0670900 PROTEIN"/>
    <property type="match status" value="1"/>
</dbReference>
<dbReference type="OrthoDB" id="1927263at2759"/>
<proteinExistence type="predicted"/>
<feature type="region of interest" description="Disordered" evidence="2">
    <location>
        <begin position="267"/>
        <end position="339"/>
    </location>
</feature>
<sequence>MGEDLFSPPRPAMPAQFSTPARGDRVSNRGHVNGGLETPNSYLPYTGGHGPNIASWVMMQSPVSRSPPTCGGHASRCPLPSMAGMDEGVVGTSTEARDNQTDKDNASHHGGQQEPIGWEHEVDAEAPHTGDACTAARGSKGGKKSRGSTWDRALTTALCEALRNEAAKIALDPEWGKFDTWQVRFQYIADDVKKYSGRGDKDGKSCKTKWRELSRQYRKIFDRKNRSGEECYWSMSGERREELSLPVNFDKDNYDILDSFMKKKKSVAGRRVIDSDQPHEFGQRSAAGGDTVQSASRGGDTVPWPRPGQIPTSCSSMGRRGREDSDDGPRKRVSNSKGMLELSKALASNTYRIAEGVEKQASDGERQVKVLEKMVELDERRLDMENRRLEIEDRGADADIANTGRLIDVFAKLAEKLCPDHGKSPMDEELEKHDQETAKRLSALNLQPHHSCPLHS</sequence>
<feature type="region of interest" description="Disordered" evidence="2">
    <location>
        <begin position="126"/>
        <end position="148"/>
    </location>
</feature>
<dbReference type="Proteomes" id="UP000265515">
    <property type="component" value="Unassembled WGS sequence"/>
</dbReference>
<evidence type="ECO:0000313" key="3">
    <source>
        <dbReference type="EMBL" id="GBG72223.1"/>
    </source>
</evidence>
<accession>A0A388KQL6</accession>
<organism evidence="3 4">
    <name type="scientific">Chara braunii</name>
    <name type="common">Braun's stonewort</name>
    <dbReference type="NCBI Taxonomy" id="69332"/>
    <lineage>
        <taxon>Eukaryota</taxon>
        <taxon>Viridiplantae</taxon>
        <taxon>Streptophyta</taxon>
        <taxon>Charophyceae</taxon>
        <taxon>Charales</taxon>
        <taxon>Characeae</taxon>
        <taxon>Chara</taxon>
    </lineage>
</organism>
<feature type="compositionally biased region" description="Basic and acidic residues" evidence="2">
    <location>
        <begin position="320"/>
        <end position="330"/>
    </location>
</feature>
<evidence type="ECO:0008006" key="5">
    <source>
        <dbReference type="Google" id="ProtNLM"/>
    </source>
</evidence>
<evidence type="ECO:0000313" key="4">
    <source>
        <dbReference type="Proteomes" id="UP000265515"/>
    </source>
</evidence>
<dbReference type="PANTHER" id="PTHR33492">
    <property type="entry name" value="OSJNBA0043A12.37 PROTEIN-RELATED"/>
    <property type="match status" value="1"/>
</dbReference>
<feature type="region of interest" description="Disordered" evidence="2">
    <location>
        <begin position="62"/>
        <end position="114"/>
    </location>
</feature>
<evidence type="ECO:0000256" key="1">
    <source>
        <dbReference type="SAM" id="Coils"/>
    </source>
</evidence>
<name>A0A388KQL6_CHABU</name>